<evidence type="ECO:0000256" key="8">
    <source>
        <dbReference type="ARBA" id="ARBA00023163"/>
    </source>
</evidence>
<dbReference type="InterPro" id="IPR020607">
    <property type="entry name" value="Primase_DnaG_arc"/>
</dbReference>
<dbReference type="GO" id="GO:0005737">
    <property type="term" value="C:cytoplasm"/>
    <property type="evidence" value="ECO:0007669"/>
    <property type="project" value="TreeGrafter"/>
</dbReference>
<evidence type="ECO:0000256" key="7">
    <source>
        <dbReference type="ARBA" id="ARBA00022842"/>
    </source>
</evidence>
<dbReference type="AlphaFoldDB" id="A0A520KSQ1"/>
<protein>
    <recommendedName>
        <fullName evidence="9">DNA primase DnaG</fullName>
        <ecNumber evidence="9">2.7.7.101</ecNumber>
    </recommendedName>
</protein>
<comment type="similarity">
    <text evidence="9">Belongs to the archaeal DnaG primase family.</text>
</comment>
<comment type="function">
    <text evidence="9">RNA polymerase that catalyzes the synthesis of short RNA molecules used as primers for DNA polymerase during DNA replication. Also part of the exosome, which is a complex involved in RNA degradation. Acts as a poly(A)-binding protein that enhances the interaction between heteropolymeric, adenine-rich transcripts and the exosome.</text>
</comment>
<evidence type="ECO:0000313" key="12">
    <source>
        <dbReference type="Proteomes" id="UP000317158"/>
    </source>
</evidence>
<dbReference type="SUPFAM" id="SSF56731">
    <property type="entry name" value="DNA primase core"/>
    <property type="match status" value="1"/>
</dbReference>
<feature type="domain" description="Toprim" evidence="10">
    <location>
        <begin position="173"/>
        <end position="252"/>
    </location>
</feature>
<dbReference type="NCBIfam" id="NF003108">
    <property type="entry name" value="PRK04031.1-1"/>
    <property type="match status" value="1"/>
</dbReference>
<dbReference type="GO" id="GO:0046872">
    <property type="term" value="F:metal ion binding"/>
    <property type="evidence" value="ECO:0007669"/>
    <property type="project" value="UniProtKB-KW"/>
</dbReference>
<dbReference type="PANTHER" id="PTHR30313">
    <property type="entry name" value="DNA PRIMASE"/>
    <property type="match status" value="1"/>
</dbReference>
<accession>A0A520KSQ1</accession>
<dbReference type="Proteomes" id="UP000317158">
    <property type="component" value="Unassembled WGS sequence"/>
</dbReference>
<reference evidence="11 12" key="1">
    <citation type="journal article" date="2019" name="Nat. Microbiol.">
        <title>Wide diversity of methane and short-chain alkane metabolisms in uncultured archaea.</title>
        <authorList>
            <person name="Borrel G."/>
            <person name="Adam P.S."/>
            <person name="McKay L.J."/>
            <person name="Chen L.X."/>
            <person name="Sierra-Garcia I.N."/>
            <person name="Sieber C.M."/>
            <person name="Letourneur Q."/>
            <person name="Ghozlane A."/>
            <person name="Andersen G.L."/>
            <person name="Li W.J."/>
            <person name="Hallam S.J."/>
            <person name="Muyzer G."/>
            <person name="de Oliveira V.M."/>
            <person name="Inskeep W.P."/>
            <person name="Banfield J.F."/>
            <person name="Gribaldo S."/>
        </authorList>
    </citation>
    <scope>NUCLEOTIDE SEQUENCE [LARGE SCALE GENOMIC DNA]</scope>
    <source>
        <strain evidence="11">NM1a</strain>
    </source>
</reference>
<keyword evidence="8 9" id="KW-0804">Transcription</keyword>
<dbReference type="GO" id="GO:0003899">
    <property type="term" value="F:DNA-directed RNA polymerase activity"/>
    <property type="evidence" value="ECO:0007669"/>
    <property type="project" value="UniProtKB-UniRule"/>
</dbReference>
<evidence type="ECO:0000256" key="5">
    <source>
        <dbReference type="ARBA" id="ARBA00022705"/>
    </source>
</evidence>
<keyword evidence="4 9" id="KW-0548">Nucleotidyltransferase</keyword>
<keyword evidence="3 9" id="KW-0808">Transferase</keyword>
<gene>
    <name evidence="9" type="primary">dnaG</name>
    <name evidence="11" type="ORF">EF806_02400</name>
</gene>
<keyword evidence="1 9" id="KW-0240">DNA-directed RNA polymerase</keyword>
<dbReference type="InterPro" id="IPR034154">
    <property type="entry name" value="TOPRIM_DnaG/twinkle"/>
</dbReference>
<dbReference type="CDD" id="cd01029">
    <property type="entry name" value="TOPRIM_primases"/>
    <property type="match status" value="1"/>
</dbReference>
<evidence type="ECO:0000256" key="4">
    <source>
        <dbReference type="ARBA" id="ARBA00022695"/>
    </source>
</evidence>
<evidence type="ECO:0000256" key="2">
    <source>
        <dbReference type="ARBA" id="ARBA00022515"/>
    </source>
</evidence>
<evidence type="ECO:0000256" key="1">
    <source>
        <dbReference type="ARBA" id="ARBA00022478"/>
    </source>
</evidence>
<dbReference type="InterPro" id="IPR006171">
    <property type="entry name" value="TOPRIM_dom"/>
</dbReference>
<dbReference type="PANTHER" id="PTHR30313:SF2">
    <property type="entry name" value="DNA PRIMASE"/>
    <property type="match status" value="1"/>
</dbReference>
<keyword evidence="9" id="KW-0271">Exosome</keyword>
<evidence type="ECO:0000313" key="11">
    <source>
        <dbReference type="EMBL" id="RZN64914.1"/>
    </source>
</evidence>
<dbReference type="EMBL" id="RXIF01000004">
    <property type="protein sequence ID" value="RZN64914.1"/>
    <property type="molecule type" value="Genomic_DNA"/>
</dbReference>
<evidence type="ECO:0000259" key="10">
    <source>
        <dbReference type="PROSITE" id="PS50880"/>
    </source>
</evidence>
<dbReference type="GO" id="GO:0000178">
    <property type="term" value="C:exosome (RNase complex)"/>
    <property type="evidence" value="ECO:0007669"/>
    <property type="project" value="UniProtKB-KW"/>
</dbReference>
<keyword evidence="5 9" id="KW-0235">DNA replication</keyword>
<dbReference type="GO" id="GO:0000428">
    <property type="term" value="C:DNA-directed RNA polymerase complex"/>
    <property type="evidence" value="ECO:0007669"/>
    <property type="project" value="UniProtKB-KW"/>
</dbReference>
<dbReference type="EC" id="2.7.7.101" evidence="9"/>
<comment type="subunit">
    <text evidence="9">Forms a ternary complex with MCM helicase and DNA. Component of the archaeal exosome complex.</text>
</comment>
<keyword evidence="7" id="KW-0460">Magnesium</keyword>
<dbReference type="GO" id="GO:0008143">
    <property type="term" value="F:poly(A) binding"/>
    <property type="evidence" value="ECO:0007669"/>
    <property type="project" value="InterPro"/>
</dbReference>
<name>A0A520KSQ1_METT2</name>
<dbReference type="FunFam" id="3.40.1360.10:FF:000010">
    <property type="entry name" value="DNA primase DnaG"/>
    <property type="match status" value="1"/>
</dbReference>
<dbReference type="PROSITE" id="PS50880">
    <property type="entry name" value="TOPRIM"/>
    <property type="match status" value="1"/>
</dbReference>
<evidence type="ECO:0000256" key="9">
    <source>
        <dbReference type="HAMAP-Rule" id="MF_00007"/>
    </source>
</evidence>
<comment type="caution">
    <text evidence="11">The sequence shown here is derived from an EMBL/GenBank/DDBJ whole genome shotgun (WGS) entry which is preliminary data.</text>
</comment>
<dbReference type="SMART" id="SM00493">
    <property type="entry name" value="TOPRIM"/>
    <property type="match status" value="1"/>
</dbReference>
<dbReference type="GO" id="GO:1990077">
    <property type="term" value="C:primosome complex"/>
    <property type="evidence" value="ECO:0007669"/>
    <property type="project" value="UniProtKB-KW"/>
</dbReference>
<organism evidence="11 12">
    <name type="scientific">Methanoliparum thermophilum</name>
    <dbReference type="NCBI Taxonomy" id="2491083"/>
    <lineage>
        <taxon>Archaea</taxon>
        <taxon>Methanobacteriati</taxon>
        <taxon>Methanobacteriota</taxon>
        <taxon>Candidatus Methanoliparia</taxon>
        <taxon>Candidatus Methanoliparales</taxon>
        <taxon>Candidatus Methanoliparaceae</taxon>
        <taxon>Candidatus Methanoliparum</taxon>
    </lineage>
</organism>
<dbReference type="Pfam" id="PF13662">
    <property type="entry name" value="Toprim_4"/>
    <property type="match status" value="1"/>
</dbReference>
<keyword evidence="6" id="KW-0479">Metal-binding</keyword>
<proteinExistence type="inferred from homology"/>
<evidence type="ECO:0000256" key="6">
    <source>
        <dbReference type="ARBA" id="ARBA00022723"/>
    </source>
</evidence>
<dbReference type="InterPro" id="IPR050219">
    <property type="entry name" value="DnaG_primase"/>
</dbReference>
<dbReference type="HAMAP" id="MF_00007">
    <property type="entry name" value="DNA_primase_DnaG_arc"/>
    <property type="match status" value="1"/>
</dbReference>
<dbReference type="GO" id="GO:0006269">
    <property type="term" value="P:DNA replication, synthesis of primer"/>
    <property type="evidence" value="ECO:0007669"/>
    <property type="project" value="UniProtKB-UniRule"/>
</dbReference>
<sequence>MSSDLLETTKYIIHLNIYAEGVIEVPDVIGAIFGQSEGLLGDNLDLRELQKTGRIGRIDVNIINKDGKSTGTVLIPSSLDKAETAILAAALEIIDRIGPCMAKIKVEKISDIRAEKKRQIIDRAQKILKTMFKNEFLESDKIIDAVRQAIRIDEISEYGASRLPAGPHVKDSDAIIIVEGRSDVLNLLKYGIKNAIAVEGTNVPKDVIELSKTKITTAFLDGDRGGELILKELLQTADIDFVAFSPEGRCVEDMSQKEILKTLRNKIPLEQALVHLNIKKIKKNDEKHKKLIVKKEETGEVEIAIVNEDKEDTAALIEEKSIETNKEVLKEIKTIIKYRDHIKKLNGTLTALLLNEKDEVIKEVAVRNLAKELKDIKEKVKTVIFDGVITQRILDISFDKGIRYVIGAKTGNIVKKPVSVKIFTLDDL</sequence>
<evidence type="ECO:0000256" key="3">
    <source>
        <dbReference type="ARBA" id="ARBA00022679"/>
    </source>
</evidence>
<dbReference type="Gene3D" id="3.40.1360.10">
    <property type="match status" value="1"/>
</dbReference>
<comment type="catalytic activity">
    <reaction evidence="9">
        <text>ssDNA + n NTP = ssDNA/pppN(pN)n-1 hybrid + (n-1) diphosphate.</text>
        <dbReference type="EC" id="2.7.7.101"/>
    </reaction>
</comment>
<keyword evidence="2 9" id="KW-0639">Primosome</keyword>